<dbReference type="EMBL" id="LOED01000020">
    <property type="protein sequence ID" value="KXG76400.1"/>
    <property type="molecule type" value="Genomic_DNA"/>
</dbReference>
<dbReference type="FunFam" id="3.30.70.60:FF:000002">
    <property type="entry name" value="30S ribosomal protein S6"/>
    <property type="match status" value="1"/>
</dbReference>
<evidence type="ECO:0000256" key="2">
    <source>
        <dbReference type="ARBA" id="ARBA00022730"/>
    </source>
</evidence>
<evidence type="ECO:0000256" key="4">
    <source>
        <dbReference type="ARBA" id="ARBA00022980"/>
    </source>
</evidence>
<dbReference type="OrthoDB" id="9812702at2"/>
<dbReference type="Gene3D" id="3.30.70.60">
    <property type="match status" value="1"/>
</dbReference>
<dbReference type="InterPro" id="IPR000529">
    <property type="entry name" value="Ribosomal_bS6"/>
</dbReference>
<dbReference type="GO" id="GO:0070181">
    <property type="term" value="F:small ribosomal subunit rRNA binding"/>
    <property type="evidence" value="ECO:0007669"/>
    <property type="project" value="TreeGrafter"/>
</dbReference>
<keyword evidence="10" id="KW-1185">Reference proteome</keyword>
<dbReference type="SUPFAM" id="SSF54995">
    <property type="entry name" value="Ribosomal protein S6"/>
    <property type="match status" value="1"/>
</dbReference>
<dbReference type="NCBIfam" id="TIGR00166">
    <property type="entry name" value="S6"/>
    <property type="match status" value="1"/>
</dbReference>
<evidence type="ECO:0000256" key="6">
    <source>
        <dbReference type="ARBA" id="ARBA00035104"/>
    </source>
</evidence>
<evidence type="ECO:0000256" key="3">
    <source>
        <dbReference type="ARBA" id="ARBA00022884"/>
    </source>
</evidence>
<dbReference type="GO" id="GO:1990904">
    <property type="term" value="C:ribonucleoprotein complex"/>
    <property type="evidence" value="ECO:0007669"/>
    <property type="project" value="UniProtKB-KW"/>
</dbReference>
<dbReference type="AlphaFoldDB" id="A0A140L775"/>
<evidence type="ECO:0000256" key="8">
    <source>
        <dbReference type="HAMAP-Rule" id="MF_00360"/>
    </source>
</evidence>
<reference evidence="9 10" key="1">
    <citation type="submission" date="2015-12" db="EMBL/GenBank/DDBJ databases">
        <title>Draft genome sequnece of Fervidicola ferrireducens strain Y170.</title>
        <authorList>
            <person name="Patel B.K."/>
        </authorList>
    </citation>
    <scope>NUCLEOTIDE SEQUENCE [LARGE SCALE GENOMIC DNA]</scope>
    <source>
        <strain evidence="9 10">Y170</strain>
    </source>
</reference>
<name>A0A140L775_9FIRM</name>
<dbReference type="GO" id="GO:0005737">
    <property type="term" value="C:cytoplasm"/>
    <property type="evidence" value="ECO:0007669"/>
    <property type="project" value="UniProtKB-ARBA"/>
</dbReference>
<comment type="similarity">
    <text evidence="1 8">Belongs to the bacterial ribosomal protein bS6 family.</text>
</comment>
<dbReference type="InterPro" id="IPR014717">
    <property type="entry name" value="Transl_elong_EF1B/ribsomal_bS6"/>
</dbReference>
<dbReference type="Proteomes" id="UP000070427">
    <property type="component" value="Unassembled WGS sequence"/>
</dbReference>
<dbReference type="Pfam" id="PF01250">
    <property type="entry name" value="Ribosomal_S6"/>
    <property type="match status" value="1"/>
</dbReference>
<dbReference type="GO" id="GO:0003735">
    <property type="term" value="F:structural constituent of ribosome"/>
    <property type="evidence" value="ECO:0007669"/>
    <property type="project" value="InterPro"/>
</dbReference>
<evidence type="ECO:0000256" key="1">
    <source>
        <dbReference type="ARBA" id="ARBA00009512"/>
    </source>
</evidence>
<dbReference type="InterPro" id="IPR035980">
    <property type="entry name" value="Ribosomal_bS6_sf"/>
</dbReference>
<evidence type="ECO:0000313" key="10">
    <source>
        <dbReference type="Proteomes" id="UP000070427"/>
    </source>
</evidence>
<dbReference type="STRING" id="520764.AN618_16400"/>
<keyword evidence="4 8" id="KW-0689">Ribosomal protein</keyword>
<dbReference type="HAMAP" id="MF_00360">
    <property type="entry name" value="Ribosomal_bS6"/>
    <property type="match status" value="1"/>
</dbReference>
<dbReference type="FunCoup" id="A0A140L775">
    <property type="interactions" value="359"/>
</dbReference>
<gene>
    <name evidence="8 9" type="primary">rpsF</name>
    <name evidence="9" type="ORF">AN618_16400</name>
</gene>
<dbReference type="GO" id="GO:0006412">
    <property type="term" value="P:translation"/>
    <property type="evidence" value="ECO:0007669"/>
    <property type="project" value="UniProtKB-UniRule"/>
</dbReference>
<keyword evidence="5 8" id="KW-0687">Ribonucleoprotein</keyword>
<proteinExistence type="inferred from homology"/>
<evidence type="ECO:0000256" key="5">
    <source>
        <dbReference type="ARBA" id="ARBA00023274"/>
    </source>
</evidence>
<dbReference type="PATRIC" id="fig|520764.3.peg.1760"/>
<organism evidence="9 10">
    <name type="scientific">Fervidicola ferrireducens</name>
    <dbReference type="NCBI Taxonomy" id="520764"/>
    <lineage>
        <taxon>Bacteria</taxon>
        <taxon>Bacillati</taxon>
        <taxon>Bacillota</taxon>
        <taxon>Clostridia</taxon>
        <taxon>Thermosediminibacterales</taxon>
        <taxon>Thermosediminibacteraceae</taxon>
        <taxon>Fervidicola</taxon>
    </lineage>
</organism>
<keyword evidence="2 8" id="KW-0699">rRNA-binding</keyword>
<sequence length="95" mass="11216">MREYETMYILDPGLDEEAINGLVDKFKALVEERGGEVKEIDRWGKRKLAYPIKHQKEGYYVVMNFATDAETAREMERVFRITPAVLRHIVIRKDK</sequence>
<dbReference type="InterPro" id="IPR020814">
    <property type="entry name" value="Ribosomal_S6_plastid/chlpt"/>
</dbReference>
<dbReference type="InParanoid" id="A0A140L775"/>
<dbReference type="GO" id="GO:0005840">
    <property type="term" value="C:ribosome"/>
    <property type="evidence" value="ECO:0007669"/>
    <property type="project" value="UniProtKB-KW"/>
</dbReference>
<evidence type="ECO:0000256" key="7">
    <source>
        <dbReference type="ARBA" id="ARBA00035294"/>
    </source>
</evidence>
<comment type="function">
    <text evidence="6 8">Binds together with bS18 to 16S ribosomal RNA.</text>
</comment>
<dbReference type="CDD" id="cd00473">
    <property type="entry name" value="bS6"/>
    <property type="match status" value="1"/>
</dbReference>
<protein>
    <recommendedName>
        <fullName evidence="7 8">Small ribosomal subunit protein bS6</fullName>
    </recommendedName>
</protein>
<dbReference type="PANTHER" id="PTHR21011:SF1">
    <property type="entry name" value="SMALL RIBOSOMAL SUBUNIT PROTEIN BS6M"/>
    <property type="match status" value="1"/>
</dbReference>
<keyword evidence="3 8" id="KW-0694">RNA-binding</keyword>
<evidence type="ECO:0000313" key="9">
    <source>
        <dbReference type="EMBL" id="KXG76400.1"/>
    </source>
</evidence>
<comment type="caution">
    <text evidence="9">The sequence shown here is derived from an EMBL/GenBank/DDBJ whole genome shotgun (WGS) entry which is preliminary data.</text>
</comment>
<dbReference type="RefSeq" id="WP_066353781.1">
    <property type="nucleotide sequence ID" value="NZ_LOED01000020.1"/>
</dbReference>
<accession>A0A140L775</accession>
<dbReference type="PANTHER" id="PTHR21011">
    <property type="entry name" value="MITOCHONDRIAL 28S RIBOSOMAL PROTEIN S6"/>
    <property type="match status" value="1"/>
</dbReference>